<proteinExistence type="inferred from homology"/>
<dbReference type="EC" id="4.1.1.75" evidence="7"/>
<evidence type="ECO:0000256" key="1">
    <source>
        <dbReference type="ARBA" id="ARBA00007812"/>
    </source>
</evidence>
<evidence type="ECO:0000313" key="7">
    <source>
        <dbReference type="EMBL" id="CAB3777703.1"/>
    </source>
</evidence>
<dbReference type="CDD" id="cd07035">
    <property type="entry name" value="TPP_PYR_POX_like"/>
    <property type="match status" value="1"/>
</dbReference>
<feature type="domain" description="Thiamine pyrophosphate enzyme TPP-binding" evidence="5">
    <location>
        <begin position="413"/>
        <end position="553"/>
    </location>
</feature>
<accession>A0A6J5FG52</accession>
<dbReference type="PANTHER" id="PTHR18968:SF13">
    <property type="entry name" value="ACETOLACTATE SYNTHASE CATALYTIC SUBUNIT, MITOCHONDRIAL"/>
    <property type="match status" value="1"/>
</dbReference>
<dbReference type="GO" id="GO:0000287">
    <property type="term" value="F:magnesium ion binding"/>
    <property type="evidence" value="ECO:0007669"/>
    <property type="project" value="InterPro"/>
</dbReference>
<organism evidence="7 8">
    <name type="scientific">Paraburkholderia caffeinitolerans</name>
    <dbReference type="NCBI Taxonomy" id="1723730"/>
    <lineage>
        <taxon>Bacteria</taxon>
        <taxon>Pseudomonadati</taxon>
        <taxon>Pseudomonadota</taxon>
        <taxon>Betaproteobacteria</taxon>
        <taxon>Burkholderiales</taxon>
        <taxon>Burkholderiaceae</taxon>
        <taxon>Paraburkholderia</taxon>
    </lineage>
</organism>
<dbReference type="Proteomes" id="UP000494119">
    <property type="component" value="Unassembled WGS sequence"/>
</dbReference>
<dbReference type="SUPFAM" id="SSF52518">
    <property type="entry name" value="Thiamin diphosphate-binding fold (THDP-binding)"/>
    <property type="match status" value="2"/>
</dbReference>
<keyword evidence="7" id="KW-0456">Lyase</keyword>
<dbReference type="NCBIfam" id="NF005712">
    <property type="entry name" value="PRK07524.1"/>
    <property type="match status" value="1"/>
</dbReference>
<dbReference type="InterPro" id="IPR011766">
    <property type="entry name" value="TPP_enzyme_TPP-bd"/>
</dbReference>
<evidence type="ECO:0000313" key="8">
    <source>
        <dbReference type="Proteomes" id="UP000494119"/>
    </source>
</evidence>
<dbReference type="GO" id="GO:0005948">
    <property type="term" value="C:acetolactate synthase complex"/>
    <property type="evidence" value="ECO:0007669"/>
    <property type="project" value="TreeGrafter"/>
</dbReference>
<dbReference type="GO" id="GO:0030976">
    <property type="term" value="F:thiamine pyrophosphate binding"/>
    <property type="evidence" value="ECO:0007669"/>
    <property type="project" value="InterPro"/>
</dbReference>
<dbReference type="InterPro" id="IPR012001">
    <property type="entry name" value="Thiamin_PyroP_enz_TPP-bd_dom"/>
</dbReference>
<reference evidence="7 8" key="1">
    <citation type="submission" date="2020-04" db="EMBL/GenBank/DDBJ databases">
        <authorList>
            <person name="De Canck E."/>
        </authorList>
    </citation>
    <scope>NUCLEOTIDE SEQUENCE [LARGE SCALE GENOMIC DNA]</scope>
    <source>
        <strain evidence="7 8">LMG 28688</strain>
    </source>
</reference>
<comment type="similarity">
    <text evidence="1 3">Belongs to the TPP enzyme family.</text>
</comment>
<feature type="domain" description="Thiamine pyrophosphate enzyme central" evidence="4">
    <location>
        <begin position="216"/>
        <end position="348"/>
    </location>
</feature>
<dbReference type="GO" id="GO:0050660">
    <property type="term" value="F:flavin adenine dinucleotide binding"/>
    <property type="evidence" value="ECO:0007669"/>
    <property type="project" value="TreeGrafter"/>
</dbReference>
<sequence length="564" mass="59787">MNHPDTAVCFEVAPAPKTARPAAQIPTCGEALVTLLEGYGVEYVFGIPGVHTVELYRGLAASSIQHVTPRHEQGAGFMADGYARVTGRPGVCFIITGPGMTNIATAMAQAYADSIPMLVISSVNARRELGCGEGRLHELPSQRDVFAGLTAFSHTLLDAAELPDVLARAFAVFKSARPRPVHIEIPLDVIVAPANGMNRVPAVSPAKPAASADALAVAADLLSAARRPLILAGGGAVHAAAELRELAERLQTPVALTINAKGLLPCGHPLLIGSTQSLPPTRAMVRDADVVLAVGTELGETDYDVVFDRGFVIDGQLIRIDIDAQQLMRNFRADVAIAGDAQQALSSLSKRLHELPEPKAEPNWGAARVAEVRRAVLASYDAPTRSQKHLIDTIASALPGVIIAGDSTSPIYAGNFVHDAPAPRSWFNSSTGYGTLGYGLPAAVGAKLAARERPVVCLIGDGGIQFTLPELASAVEAKIPVIVLLWNNHGYGEIRKYMTSRDITPVGVDIYTPDFQKLAAGFGCEARRVNTRESLAVELQQANVRDVPTVIEIFEADWFAQVPA</sequence>
<dbReference type="FunFam" id="3.40.50.970:FF:000007">
    <property type="entry name" value="Acetolactate synthase"/>
    <property type="match status" value="1"/>
</dbReference>
<dbReference type="Gene3D" id="3.40.50.1220">
    <property type="entry name" value="TPP-binding domain"/>
    <property type="match status" value="1"/>
</dbReference>
<dbReference type="EMBL" id="CADIKL010000002">
    <property type="protein sequence ID" value="CAB3777703.1"/>
    <property type="molecule type" value="Genomic_DNA"/>
</dbReference>
<dbReference type="Pfam" id="PF02775">
    <property type="entry name" value="TPP_enzyme_C"/>
    <property type="match status" value="1"/>
</dbReference>
<dbReference type="InterPro" id="IPR012000">
    <property type="entry name" value="Thiamin_PyroP_enz_cen_dom"/>
</dbReference>
<name>A0A6J5FG52_9BURK</name>
<protein>
    <submittedName>
        <fullName evidence="7">Putative 2-ketoarginine decarboxylase AruI</fullName>
        <ecNumber evidence="7">4.1.1.75</ecNumber>
    </submittedName>
</protein>
<dbReference type="GO" id="GO:0009099">
    <property type="term" value="P:L-valine biosynthetic process"/>
    <property type="evidence" value="ECO:0007669"/>
    <property type="project" value="TreeGrafter"/>
</dbReference>
<dbReference type="InterPro" id="IPR045229">
    <property type="entry name" value="TPP_enz"/>
</dbReference>
<dbReference type="Pfam" id="PF02776">
    <property type="entry name" value="TPP_enzyme_N"/>
    <property type="match status" value="1"/>
</dbReference>
<dbReference type="InterPro" id="IPR029035">
    <property type="entry name" value="DHS-like_NAD/FAD-binding_dom"/>
</dbReference>
<evidence type="ECO:0000259" key="4">
    <source>
        <dbReference type="Pfam" id="PF00205"/>
    </source>
</evidence>
<dbReference type="RefSeq" id="WP_217481889.1">
    <property type="nucleotide sequence ID" value="NZ_CADIKL010000002.1"/>
</dbReference>
<evidence type="ECO:0000259" key="6">
    <source>
        <dbReference type="Pfam" id="PF02776"/>
    </source>
</evidence>
<dbReference type="GO" id="GO:0047435">
    <property type="term" value="F:5-guanidino-2-oxopentanoate decarboxylase activity"/>
    <property type="evidence" value="ECO:0007669"/>
    <property type="project" value="UniProtKB-EC"/>
</dbReference>
<evidence type="ECO:0000259" key="5">
    <source>
        <dbReference type="Pfam" id="PF02775"/>
    </source>
</evidence>
<dbReference type="GO" id="GO:0003984">
    <property type="term" value="F:acetolactate synthase activity"/>
    <property type="evidence" value="ECO:0007669"/>
    <property type="project" value="TreeGrafter"/>
</dbReference>
<dbReference type="Pfam" id="PF00205">
    <property type="entry name" value="TPP_enzyme_M"/>
    <property type="match status" value="1"/>
</dbReference>
<dbReference type="Gene3D" id="3.40.50.970">
    <property type="match status" value="2"/>
</dbReference>
<dbReference type="SUPFAM" id="SSF52467">
    <property type="entry name" value="DHS-like NAD/FAD-binding domain"/>
    <property type="match status" value="1"/>
</dbReference>
<keyword evidence="8" id="KW-1185">Reference proteome</keyword>
<dbReference type="AlphaFoldDB" id="A0A6J5FG52"/>
<gene>
    <name evidence="7" type="primary">aruI_1</name>
    <name evidence="7" type="ORF">LMG28688_00415</name>
</gene>
<keyword evidence="2 3" id="KW-0786">Thiamine pyrophosphate</keyword>
<feature type="domain" description="Thiamine pyrophosphate enzyme N-terminal TPP-binding" evidence="6">
    <location>
        <begin position="27"/>
        <end position="137"/>
    </location>
</feature>
<dbReference type="PANTHER" id="PTHR18968">
    <property type="entry name" value="THIAMINE PYROPHOSPHATE ENZYMES"/>
    <property type="match status" value="1"/>
</dbReference>
<dbReference type="CDD" id="cd00568">
    <property type="entry name" value="TPP_enzymes"/>
    <property type="match status" value="1"/>
</dbReference>
<dbReference type="GO" id="GO:0009097">
    <property type="term" value="P:isoleucine biosynthetic process"/>
    <property type="evidence" value="ECO:0007669"/>
    <property type="project" value="TreeGrafter"/>
</dbReference>
<evidence type="ECO:0000256" key="2">
    <source>
        <dbReference type="ARBA" id="ARBA00023052"/>
    </source>
</evidence>
<dbReference type="InterPro" id="IPR029061">
    <property type="entry name" value="THDP-binding"/>
</dbReference>
<evidence type="ECO:0000256" key="3">
    <source>
        <dbReference type="RuleBase" id="RU362132"/>
    </source>
</evidence>